<dbReference type="Gene3D" id="3.30.1380.10">
    <property type="match status" value="1"/>
</dbReference>
<dbReference type="InterPro" id="IPR039561">
    <property type="entry name" value="Peptidase_M15C"/>
</dbReference>
<dbReference type="SUPFAM" id="SSF55166">
    <property type="entry name" value="Hedgehog/DD-peptidase"/>
    <property type="match status" value="1"/>
</dbReference>
<comment type="caution">
    <text evidence="2">The sequence shown here is derived from an EMBL/GenBank/DDBJ whole genome shotgun (WGS) entry which is preliminary data.</text>
</comment>
<proteinExistence type="predicted"/>
<protein>
    <recommendedName>
        <fullName evidence="1">Peptidase M15C domain-containing protein</fullName>
    </recommendedName>
</protein>
<reference evidence="2" key="1">
    <citation type="journal article" date="2015" name="Nature">
        <title>Complex archaea that bridge the gap between prokaryotes and eukaryotes.</title>
        <authorList>
            <person name="Spang A."/>
            <person name="Saw J.H."/>
            <person name="Jorgensen S.L."/>
            <person name="Zaremba-Niedzwiedzka K."/>
            <person name="Martijn J."/>
            <person name="Lind A.E."/>
            <person name="van Eijk R."/>
            <person name="Schleper C."/>
            <person name="Guy L."/>
            <person name="Ettema T.J."/>
        </authorList>
    </citation>
    <scope>NUCLEOTIDE SEQUENCE</scope>
</reference>
<name>A0A0F9BJX3_9ZZZZ</name>
<dbReference type="EMBL" id="LAZR01051651">
    <property type="protein sequence ID" value="KKK84706.1"/>
    <property type="molecule type" value="Genomic_DNA"/>
</dbReference>
<dbReference type="AlphaFoldDB" id="A0A0F9BJX3"/>
<gene>
    <name evidence="2" type="ORF">LCGC14_2780630</name>
</gene>
<dbReference type="InterPro" id="IPR009045">
    <property type="entry name" value="Zn_M74/Hedgehog-like"/>
</dbReference>
<organism evidence="2">
    <name type="scientific">marine sediment metagenome</name>
    <dbReference type="NCBI Taxonomy" id="412755"/>
    <lineage>
        <taxon>unclassified sequences</taxon>
        <taxon>metagenomes</taxon>
        <taxon>ecological metagenomes</taxon>
    </lineage>
</organism>
<sequence length="130" mass="14854">MYSFGRVSRKRLATCHSDLQLVMNKAIEIYDFTILCGNRDETAQNKAFDEGASKLQYPDSKHNSLPSTAVDIAPWPIDWLDIDEFFYLAGIVMTVASQLNIELQWGGRFKSLKDCPHFELVNPDKDPRAR</sequence>
<accession>A0A0F9BJX3</accession>
<dbReference type="Pfam" id="PF13539">
    <property type="entry name" value="Peptidase_M15_4"/>
    <property type="match status" value="1"/>
</dbReference>
<evidence type="ECO:0000259" key="1">
    <source>
        <dbReference type="Pfam" id="PF13539"/>
    </source>
</evidence>
<evidence type="ECO:0000313" key="2">
    <source>
        <dbReference type="EMBL" id="KKK84706.1"/>
    </source>
</evidence>
<feature type="domain" description="Peptidase M15C" evidence="1">
    <location>
        <begin position="60"/>
        <end position="120"/>
    </location>
</feature>